<keyword evidence="2" id="KW-1185">Reference proteome</keyword>
<dbReference type="Proteomes" id="UP001162135">
    <property type="component" value="Unassembled WGS sequence"/>
</dbReference>
<organism evidence="1 2">
    <name type="scientific">Salinicola acroporae</name>
    <dbReference type="NCBI Taxonomy" id="1541440"/>
    <lineage>
        <taxon>Bacteria</taxon>
        <taxon>Pseudomonadati</taxon>
        <taxon>Pseudomonadota</taxon>
        <taxon>Gammaproteobacteria</taxon>
        <taxon>Oceanospirillales</taxon>
        <taxon>Halomonadaceae</taxon>
        <taxon>Salinicola</taxon>
    </lineage>
</organism>
<sequence>MLGGMMTRPLVGPGFSMAGFEFVGHIEFGAMDRRRVLDPVNRDAGHGCLDSLGVDWSGWQQPAFLYPRLQISLET</sequence>
<proteinExistence type="predicted"/>
<gene>
    <name evidence="1" type="ORF">CUR86_08430</name>
</gene>
<evidence type="ECO:0000313" key="2">
    <source>
        <dbReference type="Proteomes" id="UP001162135"/>
    </source>
</evidence>
<name>A0ABT6I491_9GAMM</name>
<reference evidence="1" key="2">
    <citation type="submission" date="2017-11" db="EMBL/GenBank/DDBJ databases">
        <authorList>
            <person name="Das S.K."/>
        </authorList>
    </citation>
    <scope>NUCLEOTIDE SEQUENCE</scope>
    <source>
        <strain evidence="1">S4-41</strain>
    </source>
</reference>
<evidence type="ECO:0000313" key="1">
    <source>
        <dbReference type="EMBL" id="MDH4572482.1"/>
    </source>
</evidence>
<reference evidence="1" key="1">
    <citation type="journal article" date="2015" name="Antonie Van Leeuwenhoek">
        <title>Comparative 16S rRNA signatures and multilocus sequence analysis for the genus Salinicola and description of Salinicola acroporae sp. nov., isolated from coral Acropora digitifera.</title>
        <authorList>
            <person name="Lepcha R.T."/>
            <person name="Poddar A."/>
            <person name="Schumann P."/>
            <person name="Das S.K."/>
        </authorList>
    </citation>
    <scope>NUCLEOTIDE SEQUENCE</scope>
    <source>
        <strain evidence="1">S4-41</strain>
    </source>
</reference>
<comment type="caution">
    <text evidence="1">The sequence shown here is derived from an EMBL/GenBank/DDBJ whole genome shotgun (WGS) entry which is preliminary data.</text>
</comment>
<accession>A0ABT6I491</accession>
<protein>
    <submittedName>
        <fullName evidence="1">Uncharacterized protein</fullName>
    </submittedName>
</protein>
<dbReference type="EMBL" id="PGFS01000001">
    <property type="protein sequence ID" value="MDH4572482.1"/>
    <property type="molecule type" value="Genomic_DNA"/>
</dbReference>